<evidence type="ECO:0000313" key="7">
    <source>
        <dbReference type="Proteomes" id="UP000308713"/>
    </source>
</evidence>
<dbReference type="PANTHER" id="PTHR42693:SF53">
    <property type="entry name" value="ENDO-4-O-SULFATASE"/>
    <property type="match status" value="1"/>
</dbReference>
<feature type="region of interest" description="Disordered" evidence="3">
    <location>
        <begin position="525"/>
        <end position="544"/>
    </location>
</feature>
<evidence type="ECO:0000256" key="4">
    <source>
        <dbReference type="SAM" id="SignalP"/>
    </source>
</evidence>
<dbReference type="InterPro" id="IPR050738">
    <property type="entry name" value="Sulfatase"/>
</dbReference>
<keyword evidence="4" id="KW-0732">Signal</keyword>
<evidence type="ECO:0000313" key="6">
    <source>
        <dbReference type="EMBL" id="TNJ43212.1"/>
    </source>
</evidence>
<dbReference type="Proteomes" id="UP000308713">
    <property type="component" value="Unassembled WGS sequence"/>
</dbReference>
<evidence type="ECO:0000256" key="2">
    <source>
        <dbReference type="ARBA" id="ARBA00022801"/>
    </source>
</evidence>
<dbReference type="GO" id="GO:0004065">
    <property type="term" value="F:arylsulfatase activity"/>
    <property type="evidence" value="ECO:0007669"/>
    <property type="project" value="TreeGrafter"/>
</dbReference>
<name>A0A5C4SIU7_9FLAO</name>
<organism evidence="6 7">
    <name type="scientific">Allotamlana fucoidanivorans</name>
    <dbReference type="NCBI Taxonomy" id="2583814"/>
    <lineage>
        <taxon>Bacteria</taxon>
        <taxon>Pseudomonadati</taxon>
        <taxon>Bacteroidota</taxon>
        <taxon>Flavobacteriia</taxon>
        <taxon>Flavobacteriales</taxon>
        <taxon>Flavobacteriaceae</taxon>
        <taxon>Allotamlana</taxon>
    </lineage>
</organism>
<feature type="signal peptide" evidence="4">
    <location>
        <begin position="1"/>
        <end position="21"/>
    </location>
</feature>
<keyword evidence="2" id="KW-0378">Hydrolase</keyword>
<sequence>MNKINKGFIVVLLCVCSVLVAQNNIQKQPNIILLFADDISARELPIYNSTVWSAPKSNTQKGGNTSNLEFRAQTPVLDKLANQGCYIETAWAATVCSPSRAMMMTGRYAHLHKWWHNKDRGKAPSGKGNWNLYESSPYNIASVAKAGGYSTYWAGKTQMNIDGFEFDEGCFTPGEGSYNKAIYTTDFRLETRKVNGNKKLFNADTGKELTQKSYVQSGWYWKPHVQLKNHPSTGKGLVWWPNDKTSKQEIGLNVYGPDVELDFVFDFMERKQKEDQPFFIYHTSHLGHDAFDFLHPESGQKWPGTPKISWDGSKYTRITPNITGDNGVYDTHETVTESGIHHHINYLDYQVWQYMNKLKELGIENNTIFIFCADNGTSGYGKSSPVSQKGTHVPLIIYAPGLNMTKKGFQNVLANMSDMVPTIAELGHVKIPDSYEINGESLIPFLTTHKKTHRDWVYGYHMEKQIIRGDYVLRDGNDVWYDVSQKQNDLISFPKITYWDSVSENHRKERDELLRILPKYNLHEAEHDAPKKGKDKPDPLTKYN</sequence>
<proteinExistence type="inferred from homology"/>
<comment type="caution">
    <text evidence="6">The sequence shown here is derived from an EMBL/GenBank/DDBJ whole genome shotgun (WGS) entry which is preliminary data.</text>
</comment>
<dbReference type="Gene3D" id="3.40.720.10">
    <property type="entry name" value="Alkaline Phosphatase, subunit A"/>
    <property type="match status" value="1"/>
</dbReference>
<evidence type="ECO:0000259" key="5">
    <source>
        <dbReference type="Pfam" id="PF00884"/>
    </source>
</evidence>
<evidence type="ECO:0000256" key="1">
    <source>
        <dbReference type="ARBA" id="ARBA00008779"/>
    </source>
</evidence>
<keyword evidence="7" id="KW-1185">Reference proteome</keyword>
<protein>
    <submittedName>
        <fullName evidence="6">Sulfatase</fullName>
    </submittedName>
</protein>
<dbReference type="Pfam" id="PF00884">
    <property type="entry name" value="Sulfatase"/>
    <property type="match status" value="1"/>
</dbReference>
<evidence type="ECO:0000256" key="3">
    <source>
        <dbReference type="SAM" id="MobiDB-lite"/>
    </source>
</evidence>
<dbReference type="AlphaFoldDB" id="A0A5C4SIU7"/>
<accession>A0A5C4SIU7</accession>
<dbReference type="SUPFAM" id="SSF53649">
    <property type="entry name" value="Alkaline phosphatase-like"/>
    <property type="match status" value="1"/>
</dbReference>
<reference evidence="6 7" key="1">
    <citation type="submission" date="2019-05" db="EMBL/GenBank/DDBJ databases">
        <title>Tamlana fucoidanivorans sp. nov., isolated from the surface of algae collected from Fujian province in China.</title>
        <authorList>
            <person name="Li J."/>
        </authorList>
    </citation>
    <scope>NUCLEOTIDE SEQUENCE [LARGE SCALE GENOMIC DNA]</scope>
    <source>
        <strain evidence="6 7">CW2-9</strain>
    </source>
</reference>
<gene>
    <name evidence="6" type="ORF">FGF67_12375</name>
</gene>
<feature type="chain" id="PRO_5022755337" evidence="4">
    <location>
        <begin position="22"/>
        <end position="544"/>
    </location>
</feature>
<dbReference type="InterPro" id="IPR017850">
    <property type="entry name" value="Alkaline_phosphatase_core_sf"/>
</dbReference>
<dbReference type="OrthoDB" id="9762324at2"/>
<feature type="domain" description="Sulfatase N-terminal" evidence="5">
    <location>
        <begin position="29"/>
        <end position="427"/>
    </location>
</feature>
<dbReference type="EMBL" id="VDCS01000011">
    <property type="protein sequence ID" value="TNJ43212.1"/>
    <property type="molecule type" value="Genomic_DNA"/>
</dbReference>
<dbReference type="PANTHER" id="PTHR42693">
    <property type="entry name" value="ARYLSULFATASE FAMILY MEMBER"/>
    <property type="match status" value="1"/>
</dbReference>
<dbReference type="InterPro" id="IPR000917">
    <property type="entry name" value="Sulfatase_N"/>
</dbReference>
<comment type="similarity">
    <text evidence="1">Belongs to the sulfatase family.</text>
</comment>